<dbReference type="Proteomes" id="UP001338125">
    <property type="component" value="Unassembled WGS sequence"/>
</dbReference>
<organism evidence="1 2">
    <name type="scientific">Cladobotryum mycophilum</name>
    <dbReference type="NCBI Taxonomy" id="491253"/>
    <lineage>
        <taxon>Eukaryota</taxon>
        <taxon>Fungi</taxon>
        <taxon>Dikarya</taxon>
        <taxon>Ascomycota</taxon>
        <taxon>Pezizomycotina</taxon>
        <taxon>Sordariomycetes</taxon>
        <taxon>Hypocreomycetidae</taxon>
        <taxon>Hypocreales</taxon>
        <taxon>Hypocreaceae</taxon>
        <taxon>Cladobotryum</taxon>
    </lineage>
</organism>
<evidence type="ECO:0000313" key="1">
    <source>
        <dbReference type="EMBL" id="KAK5988336.1"/>
    </source>
</evidence>
<comment type="caution">
    <text evidence="1">The sequence shown here is derived from an EMBL/GenBank/DDBJ whole genome shotgun (WGS) entry which is preliminary data.</text>
</comment>
<dbReference type="InterPro" id="IPR040632">
    <property type="entry name" value="Sulfotransfer_4"/>
</dbReference>
<sequence length="274" mass="31707">MEFYDETAPVMPRPKPMKVLVLSLPRTGTSSICAALRELGLNPYHFSEISKNNKNKHFETWLKAVRAKYDGVGEPFKGDDFDQLLWNYDAVSDDPCCLFVEELIAAYPDAKVILTTRESEAWLKSMRSFIIEILTWRSYDFLSLFDREFTAPYLALLNRTTRVLSKGQTPYKQSARPALLQSFDAHQELVRRVVPKERLLEFNPKQGWEPLCEFLDMPTPKGDFPHLNSTRDAIQLETELFWARWYWVAQRMGKRMGMIVAVGTALWLSRVAVS</sequence>
<dbReference type="Gene3D" id="3.40.50.300">
    <property type="entry name" value="P-loop containing nucleotide triphosphate hydrolases"/>
    <property type="match status" value="1"/>
</dbReference>
<dbReference type="SUPFAM" id="SSF52540">
    <property type="entry name" value="P-loop containing nucleoside triphosphate hydrolases"/>
    <property type="match status" value="1"/>
</dbReference>
<gene>
    <name evidence="1" type="ORF">PT974_12486</name>
</gene>
<dbReference type="InterPro" id="IPR027417">
    <property type="entry name" value="P-loop_NTPase"/>
</dbReference>
<proteinExistence type="predicted"/>
<evidence type="ECO:0008006" key="3">
    <source>
        <dbReference type="Google" id="ProtNLM"/>
    </source>
</evidence>
<keyword evidence="2" id="KW-1185">Reference proteome</keyword>
<dbReference type="PANTHER" id="PTHR36978:SF4">
    <property type="entry name" value="P-LOOP CONTAINING NUCLEOSIDE TRIPHOSPHATE HYDROLASE PROTEIN"/>
    <property type="match status" value="1"/>
</dbReference>
<protein>
    <recommendedName>
        <fullName evidence="3">NAD dependent epimerase/dehydratase</fullName>
    </recommendedName>
</protein>
<dbReference type="EMBL" id="JAVFKD010000016">
    <property type="protein sequence ID" value="KAK5988336.1"/>
    <property type="molecule type" value="Genomic_DNA"/>
</dbReference>
<name>A0ABR0S926_9HYPO</name>
<reference evidence="1 2" key="1">
    <citation type="submission" date="2024-01" db="EMBL/GenBank/DDBJ databases">
        <title>Complete genome of Cladobotryum mycophilum ATHUM6906.</title>
        <authorList>
            <person name="Christinaki A.C."/>
            <person name="Myridakis A.I."/>
            <person name="Kouvelis V.N."/>
        </authorList>
    </citation>
    <scope>NUCLEOTIDE SEQUENCE [LARGE SCALE GENOMIC DNA]</scope>
    <source>
        <strain evidence="1 2">ATHUM6906</strain>
    </source>
</reference>
<evidence type="ECO:0000313" key="2">
    <source>
        <dbReference type="Proteomes" id="UP001338125"/>
    </source>
</evidence>
<dbReference type="PANTHER" id="PTHR36978">
    <property type="entry name" value="P-LOOP CONTAINING NUCLEOTIDE TRIPHOSPHATE HYDROLASE"/>
    <property type="match status" value="1"/>
</dbReference>
<dbReference type="Pfam" id="PF17784">
    <property type="entry name" value="Sulfotransfer_4"/>
    <property type="match status" value="1"/>
</dbReference>
<accession>A0ABR0S926</accession>